<dbReference type="Proteomes" id="UP001268256">
    <property type="component" value="Unassembled WGS sequence"/>
</dbReference>
<gene>
    <name evidence="1" type="ORF">RIF25_09010</name>
</gene>
<keyword evidence="2" id="KW-1185">Reference proteome</keyword>
<comment type="caution">
    <text evidence="1">The sequence shown here is derived from an EMBL/GenBank/DDBJ whole genome shotgun (WGS) entry which is preliminary data.</text>
</comment>
<accession>A0AAE4JZL1</accession>
<name>A0AAE4JZL1_9CYAN</name>
<dbReference type="RefSeq" id="WP_322878211.1">
    <property type="nucleotide sequence ID" value="NZ_JAVMIP010000007.1"/>
</dbReference>
<dbReference type="EMBL" id="JAVMIP010000007">
    <property type="protein sequence ID" value="MDS3860952.1"/>
    <property type="molecule type" value="Genomic_DNA"/>
</dbReference>
<proteinExistence type="predicted"/>
<sequence>MGILFGINWLSMGQAWGQSIPRIKTGVMYPQVRQELLSRGWILLPNASLLESPTLTPLERYLINQQGYSELYGCEISGVDLCAFRFQNRRGEILEISTVHLSVTPDGTILSWTRRKLQK</sequence>
<organism evidence="1 2">
    <name type="scientific">Pseudocalidococcus azoricus BACA0444</name>
    <dbReference type="NCBI Taxonomy" id="2918990"/>
    <lineage>
        <taxon>Bacteria</taxon>
        <taxon>Bacillati</taxon>
        <taxon>Cyanobacteriota</taxon>
        <taxon>Cyanophyceae</taxon>
        <taxon>Acaryochloridales</taxon>
        <taxon>Thermosynechococcaceae</taxon>
        <taxon>Pseudocalidococcus</taxon>
        <taxon>Pseudocalidococcus azoricus</taxon>
    </lineage>
</organism>
<protein>
    <submittedName>
        <fullName evidence="1">Uncharacterized protein</fullName>
    </submittedName>
</protein>
<reference evidence="2" key="1">
    <citation type="submission" date="2023-07" db="EMBL/GenBank/DDBJ databases">
        <authorList>
            <person name="Luz R."/>
            <person name="Cordeiro R."/>
            <person name="Fonseca A."/>
            <person name="Goncalves V."/>
        </authorList>
    </citation>
    <scope>NUCLEOTIDE SEQUENCE [LARGE SCALE GENOMIC DNA]</scope>
    <source>
        <strain evidence="2">BACA0444</strain>
    </source>
</reference>
<evidence type="ECO:0000313" key="2">
    <source>
        <dbReference type="Proteomes" id="UP001268256"/>
    </source>
</evidence>
<dbReference type="AlphaFoldDB" id="A0AAE4JZL1"/>
<evidence type="ECO:0000313" key="1">
    <source>
        <dbReference type="EMBL" id="MDS3860952.1"/>
    </source>
</evidence>